<evidence type="ECO:0000313" key="5">
    <source>
        <dbReference type="Proteomes" id="UP000664073"/>
    </source>
</evidence>
<dbReference type="SUPFAM" id="SSF55031">
    <property type="entry name" value="Bacterial exopeptidase dimerisation domain"/>
    <property type="match status" value="1"/>
</dbReference>
<dbReference type="InterPro" id="IPR050072">
    <property type="entry name" value="Peptidase_M20A"/>
</dbReference>
<keyword evidence="5" id="KW-1185">Reference proteome</keyword>
<dbReference type="AlphaFoldDB" id="A0A939HPR0"/>
<dbReference type="GO" id="GO:0046872">
    <property type="term" value="F:metal ion binding"/>
    <property type="evidence" value="ECO:0007669"/>
    <property type="project" value="UniProtKB-KW"/>
</dbReference>
<keyword evidence="1" id="KW-0479">Metal-binding</keyword>
<organism evidence="4 5">
    <name type="scientific">Acetobacter garciniae</name>
    <dbReference type="NCBI Taxonomy" id="2817435"/>
    <lineage>
        <taxon>Bacteria</taxon>
        <taxon>Pseudomonadati</taxon>
        <taxon>Pseudomonadota</taxon>
        <taxon>Alphaproteobacteria</taxon>
        <taxon>Acetobacterales</taxon>
        <taxon>Acetobacteraceae</taxon>
        <taxon>Acetobacter</taxon>
    </lineage>
</organism>
<name>A0A939HPR0_9PROT</name>
<protein>
    <submittedName>
        <fullName evidence="4">M20/M25/M40 family metallo-hydrolase</fullName>
    </submittedName>
</protein>
<comment type="caution">
    <text evidence="4">The sequence shown here is derived from an EMBL/GenBank/DDBJ whole genome shotgun (WGS) entry which is preliminary data.</text>
</comment>
<evidence type="ECO:0000256" key="2">
    <source>
        <dbReference type="ARBA" id="ARBA00022801"/>
    </source>
</evidence>
<dbReference type="InterPro" id="IPR011650">
    <property type="entry name" value="Peptidase_M20_dimer"/>
</dbReference>
<reference evidence="4" key="1">
    <citation type="submission" date="2021-03" db="EMBL/GenBank/DDBJ databases">
        <title>The complete genome sequence of Acetobacter sp. TBRC 12339.</title>
        <authorList>
            <person name="Charoenyingcharoen P."/>
            <person name="Yukphan P."/>
        </authorList>
    </citation>
    <scope>NUCLEOTIDE SEQUENCE</scope>
    <source>
        <strain evidence="4">TBRC 12339</strain>
    </source>
</reference>
<evidence type="ECO:0000256" key="1">
    <source>
        <dbReference type="ARBA" id="ARBA00022723"/>
    </source>
</evidence>
<dbReference type="EMBL" id="JAFVMH010000004">
    <property type="protein sequence ID" value="MBO1325552.1"/>
    <property type="molecule type" value="Genomic_DNA"/>
</dbReference>
<evidence type="ECO:0000313" key="4">
    <source>
        <dbReference type="EMBL" id="MBO1325552.1"/>
    </source>
</evidence>
<dbReference type="RefSeq" id="WP_207846204.1">
    <property type="nucleotide sequence ID" value="NZ_JAFVMH010000004.1"/>
</dbReference>
<dbReference type="Gene3D" id="3.40.630.10">
    <property type="entry name" value="Zn peptidases"/>
    <property type="match status" value="1"/>
</dbReference>
<dbReference type="Pfam" id="PF07687">
    <property type="entry name" value="M20_dimer"/>
    <property type="match status" value="1"/>
</dbReference>
<evidence type="ECO:0000259" key="3">
    <source>
        <dbReference type="Pfam" id="PF07687"/>
    </source>
</evidence>
<keyword evidence="2" id="KW-0378">Hydrolase</keyword>
<gene>
    <name evidence="4" type="ORF">J2D77_10355</name>
</gene>
<dbReference type="SUPFAM" id="SSF53187">
    <property type="entry name" value="Zn-dependent exopeptidases"/>
    <property type="match status" value="1"/>
</dbReference>
<accession>A0A939HPR0</accession>
<dbReference type="Gene3D" id="3.30.70.360">
    <property type="match status" value="1"/>
</dbReference>
<proteinExistence type="predicted"/>
<dbReference type="PANTHER" id="PTHR43808">
    <property type="entry name" value="ACETYLORNITHINE DEACETYLASE"/>
    <property type="match status" value="1"/>
</dbReference>
<dbReference type="GO" id="GO:0016787">
    <property type="term" value="F:hydrolase activity"/>
    <property type="evidence" value="ECO:0007669"/>
    <property type="project" value="UniProtKB-KW"/>
</dbReference>
<dbReference type="Pfam" id="PF01546">
    <property type="entry name" value="Peptidase_M20"/>
    <property type="match status" value="1"/>
</dbReference>
<dbReference type="Proteomes" id="UP000664073">
    <property type="component" value="Unassembled WGS sequence"/>
</dbReference>
<feature type="domain" description="Peptidase M20 dimerisation" evidence="3">
    <location>
        <begin position="179"/>
        <end position="280"/>
    </location>
</feature>
<sequence>MSDNTYFDQSRLREWALRFARFPSQQTHRFEMEPEVQNFLGGPVNEILTECGLPHVRDRMGNVIVDLGGPEGAPSLTLMAYAMTHPASRMERPFAGEVIDDGARLRGRGLSEQKGALTAAMAAVAAARDLPRNCQLSLIVTSAGETGRHDAAQVALETLGYMPDAAVIVVGTGSRLALANKGRIDIDITVRGKVAHSSTPWAGVDAITGARKVLDRVMALDVRGSEHPGLGHATLTATAIRSWPEATHTIQDEVRMTFDRRLLPGDDPDAAFDAVVDAARIGAPWQVEAARGPHMFPAEIKADGPMAQAIAAGCALMDVPAPEPFYSNGSLDAGLFHAAGSEAAMWGPGDMNLWHSNEESIGLDEIEAGARAYLGLIRSFGA</sequence>
<dbReference type="InterPro" id="IPR002933">
    <property type="entry name" value="Peptidase_M20"/>
</dbReference>
<dbReference type="InterPro" id="IPR036264">
    <property type="entry name" value="Bact_exopeptidase_dim_dom"/>
</dbReference>